<evidence type="ECO:0000256" key="9">
    <source>
        <dbReference type="SAM" id="Phobius"/>
    </source>
</evidence>
<sequence length="273" mass="30974">MKTENKMIQRHPFHLVDPSPWPFVAALGGLSLTFGGVLFMHNYKGGGELLLLGVVIISYVMFTWWRDIIREASFEGQHTLAVQQGLRMGMILFIVSEVMFFFAFFWAFFTSSISPVFNIGGVWPPTGIEAISPWGLPLLNTILLLSSGASVTWAHHAIVGGFKREALIGLVVTLVFAITFTAMQGLEYKNAPFSMSDSVYGSVFYMATGFHGFHVIIGTIFLGICTLRLYYHHFSRQRHFGFEAAAWYWHFVDVVWLFLFLTIYWWGFNVITP</sequence>
<dbReference type="AlphaFoldDB" id="A0A8F0FF27"/>
<comment type="similarity">
    <text evidence="2 8">Belongs to the cytochrome c oxidase subunit 3 family.</text>
</comment>
<dbReference type="PROSITE" id="PS50253">
    <property type="entry name" value="COX3"/>
    <property type="match status" value="1"/>
</dbReference>
<evidence type="ECO:0000256" key="4">
    <source>
        <dbReference type="ARBA" id="ARBA00022692"/>
    </source>
</evidence>
<dbReference type="InterPro" id="IPR033945">
    <property type="entry name" value="Cyt_c_oxase_su3_dom"/>
</dbReference>
<feature type="transmembrane region" description="Helical" evidence="9">
    <location>
        <begin position="90"/>
        <end position="114"/>
    </location>
</feature>
<protein>
    <recommendedName>
        <fullName evidence="3 8">Cytochrome c oxidase subunit 3</fullName>
    </recommendedName>
</protein>
<dbReference type="Gene3D" id="1.20.120.80">
    <property type="entry name" value="Cytochrome c oxidase, subunit III, four-helix bundle"/>
    <property type="match status" value="1"/>
</dbReference>
<keyword evidence="7 9" id="KW-0472">Membrane</keyword>
<accession>A0A8F0FF27</accession>
<keyword evidence="6 9" id="KW-1133">Transmembrane helix</keyword>
<evidence type="ECO:0000259" key="10">
    <source>
        <dbReference type="PROSITE" id="PS50253"/>
    </source>
</evidence>
<feature type="transmembrane region" description="Helical" evidence="9">
    <location>
        <begin position="134"/>
        <end position="154"/>
    </location>
</feature>
<evidence type="ECO:0000256" key="2">
    <source>
        <dbReference type="ARBA" id="ARBA00010581"/>
    </source>
</evidence>
<evidence type="ECO:0000256" key="7">
    <source>
        <dbReference type="ARBA" id="ARBA00023136"/>
    </source>
</evidence>
<organism evidence="11">
    <name type="scientific">Analipus japonicus</name>
    <dbReference type="NCBI Taxonomy" id="31333"/>
    <lineage>
        <taxon>Eukaryota</taxon>
        <taxon>Sar</taxon>
        <taxon>Stramenopiles</taxon>
        <taxon>Ochrophyta</taxon>
        <taxon>PX clade</taxon>
        <taxon>Phaeophyceae</taxon>
        <taxon>Ralfsiales</taxon>
        <taxon>Ralfsiaceae</taxon>
        <taxon>Analipus</taxon>
    </lineage>
</organism>
<evidence type="ECO:0000256" key="5">
    <source>
        <dbReference type="ARBA" id="ARBA00022967"/>
    </source>
</evidence>
<dbReference type="InterPro" id="IPR000298">
    <property type="entry name" value="Cyt_c_oxidase-like_su3"/>
</dbReference>
<dbReference type="FunFam" id="1.10.287.70:FF:000082">
    <property type="entry name" value="Cytochrome c oxidase subunit 3"/>
    <property type="match status" value="1"/>
</dbReference>
<comment type="function">
    <text evidence="8">Component of the cytochrome c oxidase, the last enzyme in the mitochondrial electron transport chain which drives oxidative phosphorylation. The respiratory chain contains 3 multisubunit complexes succinate dehydrogenase (complex II, CII), ubiquinol-cytochrome c oxidoreductase (cytochrome b-c1 complex, complex III, CIII) and cytochrome c oxidase (complex IV, CIV), that cooperate to transfer electrons derived from NADH and succinate to molecular oxygen, creating an electrochemical gradient over the inner membrane that drives transmembrane transport and the ATP synthase. Cytochrome c oxidase is the component of the respiratory chain that catalyzes the reduction of oxygen to water. Electrons originating from reduced cytochrome c in the intermembrane space (IMS) are transferred via the dinuclear copper A center (CU(A)) of subunit 2 and heme A of subunit 1 to the active site in subunit 1, a binuclear center (BNC) formed by heme A3 and copper B (CU(B)). The BNC reduces molecular oxygen to 2 water molecules using 4 electrons from cytochrome c in the IMS and 4 protons from the mitochondrial matrix.</text>
</comment>
<dbReference type="EMBL" id="MZ156065">
    <property type="protein sequence ID" value="QWK44996.1"/>
    <property type="molecule type" value="Genomic_DNA"/>
</dbReference>
<feature type="transmembrane region" description="Helical" evidence="9">
    <location>
        <begin position="166"/>
        <end position="183"/>
    </location>
</feature>
<dbReference type="GO" id="GO:0006123">
    <property type="term" value="P:mitochondrial electron transport, cytochrome c to oxygen"/>
    <property type="evidence" value="ECO:0007669"/>
    <property type="project" value="UniProtKB-ARBA"/>
</dbReference>
<comment type="subcellular location">
    <subcellularLocation>
        <location evidence="1">Membrane</location>
        <topology evidence="1">Multi-pass membrane protein</topology>
    </subcellularLocation>
</comment>
<dbReference type="GO" id="GO:0005739">
    <property type="term" value="C:mitochondrion"/>
    <property type="evidence" value="ECO:0007669"/>
    <property type="project" value="TreeGrafter"/>
</dbReference>
<feature type="transmembrane region" description="Helical" evidence="9">
    <location>
        <begin position="21"/>
        <end position="43"/>
    </location>
</feature>
<dbReference type="CDD" id="cd01665">
    <property type="entry name" value="Cyt_c_Oxidase_III"/>
    <property type="match status" value="1"/>
</dbReference>
<evidence type="ECO:0000313" key="11">
    <source>
        <dbReference type="EMBL" id="QWK44996.1"/>
    </source>
</evidence>
<keyword evidence="8 11" id="KW-0496">Mitochondrion</keyword>
<evidence type="ECO:0000256" key="3">
    <source>
        <dbReference type="ARBA" id="ARBA00015944"/>
    </source>
</evidence>
<dbReference type="FunFam" id="1.20.120.80:FF:000002">
    <property type="entry name" value="Cytochrome c oxidase subunit 3"/>
    <property type="match status" value="1"/>
</dbReference>
<reference evidence="11" key="1">
    <citation type="journal article" date="2021" name="Genome Biol. Evol.">
        <title>Genomic rearrangements and sequence evolution across brown algal orgelles.</title>
        <authorList>
            <person name="Starko S."/>
            <person name="Bringloe T."/>
            <person name="Soto Gomez M."/>
            <person name="Darby H."/>
            <person name="Graham S."/>
            <person name="Martone P."/>
        </authorList>
    </citation>
    <scope>NUCLEOTIDE SEQUENCE</scope>
</reference>
<feature type="transmembrane region" description="Helical" evidence="9">
    <location>
        <begin position="49"/>
        <end position="69"/>
    </location>
</feature>
<feature type="transmembrane region" description="Helical" evidence="9">
    <location>
        <begin position="246"/>
        <end position="267"/>
    </location>
</feature>
<keyword evidence="5" id="KW-1278">Translocase</keyword>
<dbReference type="InterPro" id="IPR035973">
    <property type="entry name" value="Cyt_c_oxidase_su3-like_sf"/>
</dbReference>
<dbReference type="Gene3D" id="1.10.287.70">
    <property type="match status" value="1"/>
</dbReference>
<gene>
    <name evidence="11" type="primary">cox3</name>
</gene>
<proteinExistence type="inferred from homology"/>
<dbReference type="SUPFAM" id="SSF81452">
    <property type="entry name" value="Cytochrome c oxidase subunit III-like"/>
    <property type="match status" value="1"/>
</dbReference>
<feature type="domain" description="Heme-copper oxidase subunit III family profile" evidence="10">
    <location>
        <begin position="9"/>
        <end position="268"/>
    </location>
</feature>
<dbReference type="PANTHER" id="PTHR11403:SF7">
    <property type="entry name" value="CYTOCHROME C OXIDASE SUBUNIT 3"/>
    <property type="match status" value="1"/>
</dbReference>
<evidence type="ECO:0000256" key="6">
    <source>
        <dbReference type="ARBA" id="ARBA00022989"/>
    </source>
</evidence>
<dbReference type="GO" id="GO:0045277">
    <property type="term" value="C:respiratory chain complex IV"/>
    <property type="evidence" value="ECO:0007669"/>
    <property type="project" value="UniProtKB-ARBA"/>
</dbReference>
<dbReference type="GO" id="GO:0031967">
    <property type="term" value="C:organelle envelope"/>
    <property type="evidence" value="ECO:0007669"/>
    <property type="project" value="UniProtKB-ARBA"/>
</dbReference>
<dbReference type="InterPro" id="IPR013833">
    <property type="entry name" value="Cyt_c_oxidase_su3_a-hlx"/>
</dbReference>
<keyword evidence="4 8" id="KW-0812">Transmembrane</keyword>
<geneLocation type="mitochondrion" evidence="11"/>
<dbReference type="InterPro" id="IPR024791">
    <property type="entry name" value="Cyt_c/ubiquinol_Oxase_su3"/>
</dbReference>
<feature type="transmembrane region" description="Helical" evidence="9">
    <location>
        <begin position="203"/>
        <end position="225"/>
    </location>
</feature>
<dbReference type="PANTHER" id="PTHR11403">
    <property type="entry name" value="CYTOCHROME C OXIDASE SUBUNIT III"/>
    <property type="match status" value="1"/>
</dbReference>
<dbReference type="GO" id="GO:0031090">
    <property type="term" value="C:organelle membrane"/>
    <property type="evidence" value="ECO:0007669"/>
    <property type="project" value="UniProtKB-ARBA"/>
</dbReference>
<name>A0A8F0FF27_9PHAE</name>
<dbReference type="Pfam" id="PF00510">
    <property type="entry name" value="COX3"/>
    <property type="match status" value="1"/>
</dbReference>
<evidence type="ECO:0000256" key="1">
    <source>
        <dbReference type="ARBA" id="ARBA00004141"/>
    </source>
</evidence>
<evidence type="ECO:0000256" key="8">
    <source>
        <dbReference type="RuleBase" id="RU003375"/>
    </source>
</evidence>
<dbReference type="GO" id="GO:0004129">
    <property type="term" value="F:cytochrome-c oxidase activity"/>
    <property type="evidence" value="ECO:0007669"/>
    <property type="project" value="InterPro"/>
</dbReference>